<dbReference type="InterPro" id="IPR000914">
    <property type="entry name" value="SBP_5_dom"/>
</dbReference>
<dbReference type="GO" id="GO:1904680">
    <property type="term" value="F:peptide transmembrane transporter activity"/>
    <property type="evidence" value="ECO:0007669"/>
    <property type="project" value="TreeGrafter"/>
</dbReference>
<dbReference type="PIRSF" id="PIRSF002741">
    <property type="entry name" value="MppA"/>
    <property type="match status" value="1"/>
</dbReference>
<dbReference type="GO" id="GO:0015833">
    <property type="term" value="P:peptide transport"/>
    <property type="evidence" value="ECO:0007669"/>
    <property type="project" value="TreeGrafter"/>
</dbReference>
<feature type="domain" description="Solute-binding protein family 5" evidence="6">
    <location>
        <begin position="98"/>
        <end position="485"/>
    </location>
</feature>
<keyword evidence="8" id="KW-1185">Reference proteome</keyword>
<dbReference type="GO" id="GO:0043190">
    <property type="term" value="C:ATP-binding cassette (ABC) transporter complex"/>
    <property type="evidence" value="ECO:0007669"/>
    <property type="project" value="InterPro"/>
</dbReference>
<dbReference type="STRING" id="1432562.WN59_07350"/>
<comment type="caution">
    <text evidence="7">The sequence shown here is derived from an EMBL/GenBank/DDBJ whole genome shotgun (WGS) entry which is preliminary data.</text>
</comment>
<evidence type="ECO:0000256" key="4">
    <source>
        <dbReference type="SAM" id="MobiDB-lite"/>
    </source>
</evidence>
<dbReference type="Gene3D" id="3.90.76.10">
    <property type="entry name" value="Dipeptide-binding Protein, Domain 1"/>
    <property type="match status" value="1"/>
</dbReference>
<evidence type="ECO:0000256" key="5">
    <source>
        <dbReference type="SAM" id="SignalP"/>
    </source>
</evidence>
<keyword evidence="2" id="KW-0813">Transport</keyword>
<dbReference type="PANTHER" id="PTHR30290:SF9">
    <property type="entry name" value="OLIGOPEPTIDE-BINDING PROTEIN APPA"/>
    <property type="match status" value="1"/>
</dbReference>
<keyword evidence="3 5" id="KW-0732">Signal</keyword>
<dbReference type="GO" id="GO:0042597">
    <property type="term" value="C:periplasmic space"/>
    <property type="evidence" value="ECO:0007669"/>
    <property type="project" value="UniProtKB-ARBA"/>
</dbReference>
<accession>A0A0M2SPK5</accession>
<dbReference type="OrthoDB" id="9771733at2"/>
<feature type="compositionally biased region" description="Acidic residues" evidence="4">
    <location>
        <begin position="28"/>
        <end position="37"/>
    </location>
</feature>
<dbReference type="InterPro" id="IPR030678">
    <property type="entry name" value="Peptide/Ni-bd"/>
</dbReference>
<dbReference type="EMBL" id="LAYZ01000004">
    <property type="protein sequence ID" value="KKK34535.1"/>
    <property type="molecule type" value="Genomic_DNA"/>
</dbReference>
<dbReference type="Gene3D" id="3.10.105.10">
    <property type="entry name" value="Dipeptide-binding Protein, Domain 3"/>
    <property type="match status" value="1"/>
</dbReference>
<dbReference type="Proteomes" id="UP000034287">
    <property type="component" value="Unassembled WGS sequence"/>
</dbReference>
<protein>
    <submittedName>
        <fullName evidence="7">ABC transporter substrate-binding protein</fullName>
    </submittedName>
</protein>
<evidence type="ECO:0000256" key="1">
    <source>
        <dbReference type="ARBA" id="ARBA00005695"/>
    </source>
</evidence>
<dbReference type="PANTHER" id="PTHR30290">
    <property type="entry name" value="PERIPLASMIC BINDING COMPONENT OF ABC TRANSPORTER"/>
    <property type="match status" value="1"/>
</dbReference>
<dbReference type="Pfam" id="PF00496">
    <property type="entry name" value="SBP_bac_5"/>
    <property type="match status" value="1"/>
</dbReference>
<dbReference type="PATRIC" id="fig|1432562.3.peg.1465"/>
<sequence length="570" mass="62863">MKNLKLLLMLSMVLILSFALAACTDDSEVEPEGDSAESGEGSGEEAAGGGEGGEGGDLVISETSDIVSLDPHGNNDVPSSNVRSNIYDTLTVLDENMEVQPGLATEWEEVDDTTWRFTLKEGVTFHDGSDFTASDVVANFNRIQDPAMASPRMFLYEMITNVEAVDDYTVEITTEYPFGPLLAHLAHDAGGMLSEEVIDADYEQALAEEDMTVEEYYELRSEGGEEHEEVANAISDNMGQHVSENPSGTGPFKLQSRSAGENVVLERNDEYHEDPVALNTVTFKVIPETAARIAEIETGASHIAGQVGSSNMERVESNPDTTLDNTESLSLSYIGFNVEKEPLDDEKVRQAISHAIDRQAIIDGVYEGVGTPAKGPLAPDVFGYDEDVEGIEYDLDRAKELMAEAGYEDGFSIDLWTNDEQQRIDTAVYLQEALKEINIDVNVEQLEWGAYLERTAQGDHDMFILGWSTVTGDADYGMYPLFHSEMVGDPGNRSFLKNEELDALLEEGRMSTDPDERLEIYREAQEMLVDIAPMAYIHHQNYLTGVHNSVQNFEVDALGIYQLDEVTMSE</sequence>
<proteinExistence type="inferred from homology"/>
<reference evidence="7 8" key="1">
    <citation type="submission" date="2015-04" db="EMBL/GenBank/DDBJ databases">
        <title>Taxonomic description and genome sequence of Salinicoccus sediminis sp. nov., a novel hyper halotolerant bacterium isolated from marine sediment.</title>
        <authorList>
            <person name="Mathan Kumar R."/>
            <person name="Kaur G."/>
            <person name="Kumar N."/>
            <person name="Kumar A."/>
            <person name="Singh N.K."/>
            <person name="Kaur N."/>
            <person name="Mayilraj S."/>
        </authorList>
    </citation>
    <scope>NUCLEOTIDE SEQUENCE [LARGE SCALE GENOMIC DNA]</scope>
    <source>
        <strain evidence="7 8">SV-16</strain>
    </source>
</reference>
<dbReference type="Gene3D" id="3.40.190.10">
    <property type="entry name" value="Periplasmic binding protein-like II"/>
    <property type="match status" value="2"/>
</dbReference>
<dbReference type="InterPro" id="IPR039424">
    <property type="entry name" value="SBP_5"/>
</dbReference>
<dbReference type="AlphaFoldDB" id="A0A0M2SPK5"/>
<dbReference type="PROSITE" id="PS51257">
    <property type="entry name" value="PROKAR_LIPOPROTEIN"/>
    <property type="match status" value="1"/>
</dbReference>
<evidence type="ECO:0000313" key="8">
    <source>
        <dbReference type="Proteomes" id="UP000034287"/>
    </source>
</evidence>
<feature type="signal peptide" evidence="5">
    <location>
        <begin position="1"/>
        <end position="21"/>
    </location>
</feature>
<dbReference type="CDD" id="cd08499">
    <property type="entry name" value="PBP2_Ylib_like"/>
    <property type="match status" value="1"/>
</dbReference>
<gene>
    <name evidence="7" type="ORF">WN59_07350</name>
</gene>
<feature type="chain" id="PRO_5005641829" evidence="5">
    <location>
        <begin position="22"/>
        <end position="570"/>
    </location>
</feature>
<evidence type="ECO:0000256" key="3">
    <source>
        <dbReference type="ARBA" id="ARBA00022729"/>
    </source>
</evidence>
<name>A0A0M2SPK5_9STAP</name>
<evidence type="ECO:0000256" key="2">
    <source>
        <dbReference type="ARBA" id="ARBA00022448"/>
    </source>
</evidence>
<organism evidence="7 8">
    <name type="scientific">Salinicoccus sediminis</name>
    <dbReference type="NCBI Taxonomy" id="1432562"/>
    <lineage>
        <taxon>Bacteria</taxon>
        <taxon>Bacillati</taxon>
        <taxon>Bacillota</taxon>
        <taxon>Bacilli</taxon>
        <taxon>Bacillales</taxon>
        <taxon>Staphylococcaceae</taxon>
        <taxon>Salinicoccus</taxon>
    </lineage>
</organism>
<feature type="compositionally biased region" description="Gly residues" evidence="4">
    <location>
        <begin position="46"/>
        <end position="56"/>
    </location>
</feature>
<evidence type="ECO:0000259" key="6">
    <source>
        <dbReference type="Pfam" id="PF00496"/>
    </source>
</evidence>
<dbReference type="RefSeq" id="WP_046515106.1">
    <property type="nucleotide sequence ID" value="NZ_LAYZ01000004.1"/>
</dbReference>
<evidence type="ECO:0000313" key="7">
    <source>
        <dbReference type="EMBL" id="KKK34535.1"/>
    </source>
</evidence>
<comment type="similarity">
    <text evidence="1">Belongs to the bacterial solute-binding protein 5 family.</text>
</comment>
<feature type="region of interest" description="Disordered" evidence="4">
    <location>
        <begin position="28"/>
        <end position="58"/>
    </location>
</feature>
<dbReference type="SUPFAM" id="SSF53850">
    <property type="entry name" value="Periplasmic binding protein-like II"/>
    <property type="match status" value="1"/>
</dbReference>